<protein>
    <submittedName>
        <fullName evidence="2">Nuclear transport factor 2 family protein</fullName>
    </submittedName>
</protein>
<evidence type="ECO:0000259" key="1">
    <source>
        <dbReference type="Pfam" id="PF12680"/>
    </source>
</evidence>
<reference evidence="2" key="1">
    <citation type="submission" date="2022-03" db="EMBL/GenBank/DDBJ databases">
        <title>Fererhizobium litorale gen. nov., sp. nov., isolated from sandy sediments of the Sea of Japan seashore.</title>
        <authorList>
            <person name="Romanenko L."/>
            <person name="Kurilenko V."/>
            <person name="Otstavnykh N."/>
            <person name="Svetashev V."/>
            <person name="Tekutyeva L."/>
            <person name="Isaeva M."/>
            <person name="Mikhailov V."/>
        </authorList>
    </citation>
    <scope>NUCLEOTIDE SEQUENCE</scope>
    <source>
        <strain evidence="2">KMM 9576</strain>
    </source>
</reference>
<dbReference type="InterPro" id="IPR037401">
    <property type="entry name" value="SnoaL-like"/>
</dbReference>
<sequence>MSFDPAERTAAFLAAIDAMDFSTVETFFAEDATFGSRAVGGLSGRDAIMAAFRRYFEDYPDQKCIDSRVEALSSHSARAVWSIRATHSRTGQPLVREGEETVTFDDDGRVVSVVVTDYQDF</sequence>
<dbReference type="EMBL" id="JALDYZ010000002">
    <property type="protein sequence ID" value="MDI7921549.1"/>
    <property type="molecule type" value="Genomic_DNA"/>
</dbReference>
<proteinExistence type="predicted"/>
<name>A0AAE3TZZ9_9HYPH</name>
<dbReference type="RefSeq" id="WP_311785715.1">
    <property type="nucleotide sequence ID" value="NZ_JALDYY010000002.1"/>
</dbReference>
<dbReference type="AlphaFoldDB" id="A0AAE3TZZ9"/>
<organism evidence="2 3">
    <name type="scientific">Ferirhizobium litorale</name>
    <dbReference type="NCBI Taxonomy" id="2927786"/>
    <lineage>
        <taxon>Bacteria</taxon>
        <taxon>Pseudomonadati</taxon>
        <taxon>Pseudomonadota</taxon>
        <taxon>Alphaproteobacteria</taxon>
        <taxon>Hyphomicrobiales</taxon>
        <taxon>Rhizobiaceae</taxon>
        <taxon>Ferirhizobium</taxon>
    </lineage>
</organism>
<dbReference type="Pfam" id="PF12680">
    <property type="entry name" value="SnoaL_2"/>
    <property type="match status" value="1"/>
</dbReference>
<dbReference type="Proteomes" id="UP001161580">
    <property type="component" value="Unassembled WGS sequence"/>
</dbReference>
<comment type="caution">
    <text evidence="2">The sequence shown here is derived from an EMBL/GenBank/DDBJ whole genome shotgun (WGS) entry which is preliminary data.</text>
</comment>
<dbReference type="SUPFAM" id="SSF54427">
    <property type="entry name" value="NTF2-like"/>
    <property type="match status" value="1"/>
</dbReference>
<dbReference type="Gene3D" id="3.10.450.50">
    <property type="match status" value="1"/>
</dbReference>
<keyword evidence="3" id="KW-1185">Reference proteome</keyword>
<accession>A0AAE3TZZ9</accession>
<evidence type="ECO:0000313" key="3">
    <source>
        <dbReference type="Proteomes" id="UP001161580"/>
    </source>
</evidence>
<feature type="domain" description="SnoaL-like" evidence="1">
    <location>
        <begin position="11"/>
        <end position="112"/>
    </location>
</feature>
<gene>
    <name evidence="2" type="ORF">MRS75_05560</name>
</gene>
<evidence type="ECO:0000313" key="2">
    <source>
        <dbReference type="EMBL" id="MDI7921549.1"/>
    </source>
</evidence>
<dbReference type="InterPro" id="IPR032710">
    <property type="entry name" value="NTF2-like_dom_sf"/>
</dbReference>